<dbReference type="Proteomes" id="UP000027586">
    <property type="component" value="Unassembled WGS sequence"/>
</dbReference>
<evidence type="ECO:0000313" key="2">
    <source>
        <dbReference type="Proteomes" id="UP000027586"/>
    </source>
</evidence>
<dbReference type="AlphaFoldDB" id="A0A068RLQ5"/>
<comment type="caution">
    <text evidence="1">The sequence shown here is derived from an EMBL/GenBank/DDBJ whole genome shotgun (WGS) entry which is preliminary data.</text>
</comment>
<dbReference type="VEuPathDB" id="FungiDB:LCOR_02366.1"/>
<organism evidence="1 2">
    <name type="scientific">Lichtheimia corymbifera JMRC:FSU:9682</name>
    <dbReference type="NCBI Taxonomy" id="1263082"/>
    <lineage>
        <taxon>Eukaryota</taxon>
        <taxon>Fungi</taxon>
        <taxon>Fungi incertae sedis</taxon>
        <taxon>Mucoromycota</taxon>
        <taxon>Mucoromycotina</taxon>
        <taxon>Mucoromycetes</taxon>
        <taxon>Mucorales</taxon>
        <taxon>Lichtheimiaceae</taxon>
        <taxon>Lichtheimia</taxon>
    </lineage>
</organism>
<protein>
    <submittedName>
        <fullName evidence="1">Uncharacterized protein</fullName>
    </submittedName>
</protein>
<gene>
    <name evidence="1" type="ORF">LCOR_02366.1</name>
</gene>
<name>A0A068RLQ5_9FUNG</name>
<reference evidence="1" key="1">
    <citation type="submission" date="2013-08" db="EMBL/GenBank/DDBJ databases">
        <title>Gene expansion shapes genome architecture in the human pathogen Lichtheimia corymbifera: an evolutionary genomics analysis in the ancient terrestrial Mucorales (Mucoromycotina).</title>
        <authorList>
            <person name="Schwartze V.U."/>
            <person name="Winter S."/>
            <person name="Shelest E."/>
            <person name="Marcet-Houben M."/>
            <person name="Horn F."/>
            <person name="Wehner S."/>
            <person name="Hoffmann K."/>
            <person name="Riege K."/>
            <person name="Sammeth M."/>
            <person name="Nowrousian M."/>
            <person name="Valiante V."/>
            <person name="Linde J."/>
            <person name="Jacobsen I.D."/>
            <person name="Marz M."/>
            <person name="Brakhage A.A."/>
            <person name="Gabaldon T."/>
            <person name="Bocker S."/>
            <person name="Voigt K."/>
        </authorList>
    </citation>
    <scope>NUCLEOTIDE SEQUENCE [LARGE SCALE GENOMIC DNA]</scope>
    <source>
        <strain evidence="1">FSU 9682</strain>
    </source>
</reference>
<evidence type="ECO:0000313" key="1">
    <source>
        <dbReference type="EMBL" id="CDH50660.1"/>
    </source>
</evidence>
<sequence>MGTTPSITLQKIPRIHELADCGQGIAIDTYALVVMIRGYDILRICTMAPKPAFADASRRDSYIESNKMAYMSVDSSSNMIKLYLIIRFQYHNDGHDTRSTMADHKDQHSYSQVARCSTHTNLGDLTLQVIKEE</sequence>
<dbReference type="EMBL" id="CBTN010000007">
    <property type="protein sequence ID" value="CDH50660.1"/>
    <property type="molecule type" value="Genomic_DNA"/>
</dbReference>
<accession>A0A068RLQ5</accession>
<keyword evidence="2" id="KW-1185">Reference proteome</keyword>
<proteinExistence type="predicted"/>